<dbReference type="PROSITE" id="PS00170">
    <property type="entry name" value="CSA_PPIASE_1"/>
    <property type="match status" value="1"/>
</dbReference>
<dbReference type="SUPFAM" id="SSF50891">
    <property type="entry name" value="Cyclophilin-like"/>
    <property type="match status" value="1"/>
</dbReference>
<dbReference type="PANTHER" id="PTHR11071:SF561">
    <property type="entry name" value="PEPTIDYL-PROLYL CIS-TRANS ISOMERASE D-RELATED"/>
    <property type="match status" value="1"/>
</dbReference>
<comment type="caution">
    <text evidence="6">The sequence shown here is derived from an EMBL/GenBank/DDBJ whole genome shotgun (WGS) entry which is preliminary data.</text>
</comment>
<proteinExistence type="inferred from homology"/>
<dbReference type="InterPro" id="IPR002130">
    <property type="entry name" value="Cyclophilin-type_PPIase_dom"/>
</dbReference>
<sequence>MFRRSLHLLPRRLPSQLGKASLPQTTRRYKRTLSPDSEDGTWINGALLPLTFLLVGGGAIALANNFDNLMGVGQLPEISETGLGKPQSKITDRVYFDVQINNNPTQRITMGLYGDDCPRTVENFKTLCKEGVSVPDAEEGKLEMNRDQGATRSYKNTPFHRVIPSFMMQGGDITTGNGYGGYSLYGSKFSDENFNFYHHGGGVLSMANAGPDTQSSQFFITFFNARNLDGKHVVFGVVEDEESWEVCRLVERCGSGTGSVKGRVVIKDCGAL</sequence>
<dbReference type="InterPro" id="IPR029000">
    <property type="entry name" value="Cyclophilin-like_dom_sf"/>
</dbReference>
<evidence type="ECO:0000256" key="2">
    <source>
        <dbReference type="ARBA" id="ARBA00023110"/>
    </source>
</evidence>
<dbReference type="GO" id="GO:0006457">
    <property type="term" value="P:protein folding"/>
    <property type="evidence" value="ECO:0007669"/>
    <property type="project" value="InterPro"/>
</dbReference>
<dbReference type="PANTHER" id="PTHR11071">
    <property type="entry name" value="PEPTIDYL-PROLYL CIS-TRANS ISOMERASE"/>
    <property type="match status" value="1"/>
</dbReference>
<gene>
    <name evidence="6" type="ORF">TrLO_g4484</name>
</gene>
<evidence type="ECO:0000256" key="3">
    <source>
        <dbReference type="ARBA" id="ARBA00023235"/>
    </source>
</evidence>
<keyword evidence="2 4" id="KW-0697">Rotamase</keyword>
<dbReference type="AlphaFoldDB" id="A0A9W6ZQR9"/>
<name>A0A9W6ZQR9_9STRA</name>
<dbReference type="PRINTS" id="PR00153">
    <property type="entry name" value="CSAPPISMRASE"/>
</dbReference>
<feature type="domain" description="PPIase cyclophilin-type" evidence="5">
    <location>
        <begin position="95"/>
        <end position="271"/>
    </location>
</feature>
<dbReference type="OrthoDB" id="193499at2759"/>
<evidence type="ECO:0000313" key="6">
    <source>
        <dbReference type="EMBL" id="GMH55672.1"/>
    </source>
</evidence>
<dbReference type="GO" id="GO:0016018">
    <property type="term" value="F:cyclosporin A binding"/>
    <property type="evidence" value="ECO:0007669"/>
    <property type="project" value="TreeGrafter"/>
</dbReference>
<evidence type="ECO:0000259" key="5">
    <source>
        <dbReference type="PROSITE" id="PS50072"/>
    </source>
</evidence>
<dbReference type="InterPro" id="IPR020892">
    <property type="entry name" value="Cyclophilin-type_PPIase_CS"/>
</dbReference>
<comment type="catalytic activity">
    <reaction evidence="1 4">
        <text>[protein]-peptidylproline (omega=180) = [protein]-peptidylproline (omega=0)</text>
        <dbReference type="Rhea" id="RHEA:16237"/>
        <dbReference type="Rhea" id="RHEA-COMP:10747"/>
        <dbReference type="Rhea" id="RHEA-COMP:10748"/>
        <dbReference type="ChEBI" id="CHEBI:83833"/>
        <dbReference type="ChEBI" id="CHEBI:83834"/>
        <dbReference type="EC" id="5.2.1.8"/>
    </reaction>
</comment>
<dbReference type="Pfam" id="PF00160">
    <property type="entry name" value="Pro_isomerase"/>
    <property type="match status" value="1"/>
</dbReference>
<comment type="function">
    <text evidence="4">PPIases accelerate the folding of proteins. It catalyzes the cis-trans isomerization of proline imidic peptide bonds in oligopeptides.</text>
</comment>
<dbReference type="PROSITE" id="PS50072">
    <property type="entry name" value="CSA_PPIASE_2"/>
    <property type="match status" value="1"/>
</dbReference>
<protein>
    <recommendedName>
        <fullName evidence="4">Peptidyl-prolyl cis-trans isomerase</fullName>
        <shortName evidence="4">PPIase</shortName>
        <ecNumber evidence="4">5.2.1.8</ecNumber>
    </recommendedName>
</protein>
<accession>A0A9W6ZQR9</accession>
<evidence type="ECO:0000256" key="1">
    <source>
        <dbReference type="ARBA" id="ARBA00000971"/>
    </source>
</evidence>
<dbReference type="EMBL" id="BRXW01000447">
    <property type="protein sequence ID" value="GMH55672.1"/>
    <property type="molecule type" value="Genomic_DNA"/>
</dbReference>
<keyword evidence="7" id="KW-1185">Reference proteome</keyword>
<dbReference type="GO" id="GO:0003755">
    <property type="term" value="F:peptidyl-prolyl cis-trans isomerase activity"/>
    <property type="evidence" value="ECO:0007669"/>
    <property type="project" value="UniProtKB-UniRule"/>
</dbReference>
<dbReference type="FunFam" id="2.40.100.10:FF:000025">
    <property type="entry name" value="Peptidyl-prolyl cis-trans isomerase CYP19-2"/>
    <property type="match status" value="1"/>
</dbReference>
<dbReference type="EC" id="5.2.1.8" evidence="4"/>
<dbReference type="GO" id="GO:0005737">
    <property type="term" value="C:cytoplasm"/>
    <property type="evidence" value="ECO:0007669"/>
    <property type="project" value="TreeGrafter"/>
</dbReference>
<comment type="similarity">
    <text evidence="4">Belongs to the cyclophilin-type PPIase family.</text>
</comment>
<reference evidence="7" key="1">
    <citation type="journal article" date="2023" name="Commun. Biol.">
        <title>Genome analysis of Parmales, the sister group of diatoms, reveals the evolutionary specialization of diatoms from phago-mixotrophs to photoautotrophs.</title>
        <authorList>
            <person name="Ban H."/>
            <person name="Sato S."/>
            <person name="Yoshikawa S."/>
            <person name="Yamada K."/>
            <person name="Nakamura Y."/>
            <person name="Ichinomiya M."/>
            <person name="Sato N."/>
            <person name="Blanc-Mathieu R."/>
            <person name="Endo H."/>
            <person name="Kuwata A."/>
            <person name="Ogata H."/>
        </authorList>
    </citation>
    <scope>NUCLEOTIDE SEQUENCE [LARGE SCALE GENOMIC DNA]</scope>
    <source>
        <strain evidence="7">NIES 3700</strain>
    </source>
</reference>
<keyword evidence="3 4" id="KW-0413">Isomerase</keyword>
<dbReference type="Proteomes" id="UP001165122">
    <property type="component" value="Unassembled WGS sequence"/>
</dbReference>
<dbReference type="Gene3D" id="2.40.100.10">
    <property type="entry name" value="Cyclophilin-like"/>
    <property type="match status" value="1"/>
</dbReference>
<organism evidence="6 7">
    <name type="scientific">Triparma laevis f. longispina</name>
    <dbReference type="NCBI Taxonomy" id="1714387"/>
    <lineage>
        <taxon>Eukaryota</taxon>
        <taxon>Sar</taxon>
        <taxon>Stramenopiles</taxon>
        <taxon>Ochrophyta</taxon>
        <taxon>Bolidophyceae</taxon>
        <taxon>Parmales</taxon>
        <taxon>Triparmaceae</taxon>
        <taxon>Triparma</taxon>
    </lineage>
</organism>
<evidence type="ECO:0000313" key="7">
    <source>
        <dbReference type="Proteomes" id="UP001165122"/>
    </source>
</evidence>
<evidence type="ECO:0000256" key="4">
    <source>
        <dbReference type="RuleBase" id="RU363019"/>
    </source>
</evidence>